<feature type="signal peptide" evidence="1">
    <location>
        <begin position="1"/>
        <end position="28"/>
    </location>
</feature>
<keyword evidence="1" id="KW-0732">Signal</keyword>
<dbReference type="KEGG" id="scor:J3U87_07550"/>
<proteinExistence type="predicted"/>
<reference evidence="2" key="1">
    <citation type="submission" date="2021-03" db="EMBL/GenBank/DDBJ databases">
        <title>Acanthopleuribacteraceae sp. M133.</title>
        <authorList>
            <person name="Wang G."/>
        </authorList>
    </citation>
    <scope>NUCLEOTIDE SEQUENCE</scope>
    <source>
        <strain evidence="2">M133</strain>
    </source>
</reference>
<dbReference type="AlphaFoldDB" id="A0A8A4TT25"/>
<evidence type="ECO:0000313" key="2">
    <source>
        <dbReference type="EMBL" id="QTD52314.1"/>
    </source>
</evidence>
<gene>
    <name evidence="2" type="ORF">J3U87_07550</name>
</gene>
<evidence type="ECO:0000256" key="1">
    <source>
        <dbReference type="SAM" id="SignalP"/>
    </source>
</evidence>
<sequence>MYNLNKISVLKFAFALTSIAFFAFPAMAGTLDEYPEVRDTLNNDNLVLNNYWGCLNEGYNLGDIAVDPMYYIVAPEGDHVAFNVTITLSKHVGGEYSLQTNYVHIKCTVMNDGNGNLSINRIEVVRSTVY</sequence>
<keyword evidence="3" id="KW-1185">Reference proteome</keyword>
<name>A0A8A4TT25_SULCO</name>
<dbReference type="RefSeq" id="WP_237382423.1">
    <property type="nucleotide sequence ID" value="NZ_CP071793.1"/>
</dbReference>
<dbReference type="EMBL" id="CP071793">
    <property type="protein sequence ID" value="QTD52314.1"/>
    <property type="molecule type" value="Genomic_DNA"/>
</dbReference>
<protein>
    <submittedName>
        <fullName evidence="2">Uncharacterized protein</fullName>
    </submittedName>
</protein>
<organism evidence="2 3">
    <name type="scientific">Sulfidibacter corallicola</name>
    <dbReference type="NCBI Taxonomy" id="2818388"/>
    <lineage>
        <taxon>Bacteria</taxon>
        <taxon>Pseudomonadati</taxon>
        <taxon>Acidobacteriota</taxon>
        <taxon>Holophagae</taxon>
        <taxon>Acanthopleuribacterales</taxon>
        <taxon>Acanthopleuribacteraceae</taxon>
        <taxon>Sulfidibacter</taxon>
    </lineage>
</organism>
<feature type="chain" id="PRO_5035213934" evidence="1">
    <location>
        <begin position="29"/>
        <end position="130"/>
    </location>
</feature>
<dbReference type="Proteomes" id="UP000663929">
    <property type="component" value="Chromosome"/>
</dbReference>
<accession>A0A8A4TT25</accession>
<evidence type="ECO:0000313" key="3">
    <source>
        <dbReference type="Proteomes" id="UP000663929"/>
    </source>
</evidence>